<organism evidence="2 3">
    <name type="scientific">Leptolyngbya foveolarum</name>
    <dbReference type="NCBI Taxonomy" id="47253"/>
    <lineage>
        <taxon>Bacteria</taxon>
        <taxon>Bacillati</taxon>
        <taxon>Cyanobacteriota</taxon>
        <taxon>Cyanophyceae</taxon>
        <taxon>Leptolyngbyales</taxon>
        <taxon>Leptolyngbyaceae</taxon>
        <taxon>Leptolyngbya group</taxon>
        <taxon>Leptolyngbya</taxon>
    </lineage>
</organism>
<keyword evidence="1" id="KW-0812">Transmembrane</keyword>
<dbReference type="EMBL" id="QBMC01000168">
    <property type="protein sequence ID" value="PZO11836.1"/>
    <property type="molecule type" value="Genomic_DNA"/>
</dbReference>
<feature type="transmembrane region" description="Helical" evidence="1">
    <location>
        <begin position="22"/>
        <end position="44"/>
    </location>
</feature>
<dbReference type="AlphaFoldDB" id="A0A2W4TRT3"/>
<sequence length="380" mass="41398">MHNFGLAADKLLYLLNDLLARLFLQALSPAVFIGFLAAALIYFFGTSNNSHKVQTHTMQLSHQSGITLPITSEFRHIADAFATQCPIQEKADQIRRNTLAVCAVNFYLQLMDIPTQIEKSDSWQPMMQMMGDVADLQVPGVGLLSCRSVLPGEETCYVPPEDWRDRAGYIAVVLNNQTATLVGFTETVGEQTQVALSQFAPIEMLIDKVHGLQTVAATDSAMISASVTRLSRWVGAQIDELAETGWQAVDRLLNPVQVGFAFRKLPDVDVSRAKRVNLGICLGESVRVALVMQLTQVAASEAEAMPQTYVVLQVRPLDGLARLPAGLLLSALDDEAVVVASATSRAIDDYIQLEVSGEAGEQFGIRLALGEASFEEQFAI</sequence>
<proteinExistence type="predicted"/>
<name>A0A2W4TRT3_9CYAN</name>
<reference evidence="3" key="1">
    <citation type="submission" date="2018-04" db="EMBL/GenBank/DDBJ databases">
        <authorList>
            <person name="Cornet L."/>
        </authorList>
    </citation>
    <scope>NUCLEOTIDE SEQUENCE [LARGE SCALE GENOMIC DNA]</scope>
</reference>
<protein>
    <recommendedName>
        <fullName evidence="4">DUF1822 domain-containing protein</fullName>
    </recommendedName>
</protein>
<keyword evidence="1" id="KW-1133">Transmembrane helix</keyword>
<keyword evidence="1" id="KW-0472">Membrane</keyword>
<comment type="caution">
    <text evidence="2">The sequence shown here is derived from an EMBL/GenBank/DDBJ whole genome shotgun (WGS) entry which is preliminary data.</text>
</comment>
<gene>
    <name evidence="2" type="ORF">DCF25_18685</name>
</gene>
<evidence type="ECO:0000256" key="1">
    <source>
        <dbReference type="SAM" id="Phobius"/>
    </source>
</evidence>
<accession>A0A2W4TRT3</accession>
<dbReference type="InterPro" id="IPR014951">
    <property type="entry name" value="DUF1822"/>
</dbReference>
<evidence type="ECO:0000313" key="2">
    <source>
        <dbReference type="EMBL" id="PZO11836.1"/>
    </source>
</evidence>
<dbReference type="Pfam" id="PF08852">
    <property type="entry name" value="DUF1822"/>
    <property type="match status" value="1"/>
</dbReference>
<evidence type="ECO:0000313" key="3">
    <source>
        <dbReference type="Proteomes" id="UP000249354"/>
    </source>
</evidence>
<evidence type="ECO:0008006" key="4">
    <source>
        <dbReference type="Google" id="ProtNLM"/>
    </source>
</evidence>
<reference evidence="2 3" key="2">
    <citation type="submission" date="2018-06" db="EMBL/GenBank/DDBJ databases">
        <title>Metagenomic assembly of (sub)arctic Cyanobacteria and their associated microbiome from non-axenic cultures.</title>
        <authorList>
            <person name="Baurain D."/>
        </authorList>
    </citation>
    <scope>NUCLEOTIDE SEQUENCE [LARGE SCALE GENOMIC DNA]</scope>
    <source>
        <strain evidence="2">ULC129bin1</strain>
    </source>
</reference>
<dbReference type="Proteomes" id="UP000249354">
    <property type="component" value="Unassembled WGS sequence"/>
</dbReference>